<protein>
    <submittedName>
        <fullName evidence="1">Uncharacterized protein</fullName>
    </submittedName>
</protein>
<comment type="caution">
    <text evidence="1">The sequence shown here is derived from an EMBL/GenBank/DDBJ whole genome shotgun (WGS) entry which is preliminary data.</text>
</comment>
<keyword evidence="2" id="KW-1185">Reference proteome</keyword>
<dbReference type="EMBL" id="JBIBEG010000020">
    <property type="protein sequence ID" value="MFF5900892.1"/>
    <property type="molecule type" value="Genomic_DNA"/>
</dbReference>
<accession>A0ABW6XGL2</accession>
<dbReference type="Proteomes" id="UP001602322">
    <property type="component" value="Unassembled WGS sequence"/>
</dbReference>
<reference evidence="1 2" key="1">
    <citation type="submission" date="2024-10" db="EMBL/GenBank/DDBJ databases">
        <title>The Natural Products Discovery Center: Release of the First 8490 Sequenced Strains for Exploring Actinobacteria Biosynthetic Diversity.</title>
        <authorList>
            <person name="Kalkreuter E."/>
            <person name="Kautsar S.A."/>
            <person name="Yang D."/>
            <person name="Bader C.D."/>
            <person name="Teijaro C.N."/>
            <person name="Fluegel L."/>
            <person name="Davis C.M."/>
            <person name="Simpson J.R."/>
            <person name="Lauterbach L."/>
            <person name="Steele A.D."/>
            <person name="Gui C."/>
            <person name="Meng S."/>
            <person name="Li G."/>
            <person name="Viehrig K."/>
            <person name="Ye F."/>
            <person name="Su P."/>
            <person name="Kiefer A.F."/>
            <person name="Nichols A."/>
            <person name="Cepeda A.J."/>
            <person name="Yan W."/>
            <person name="Fan B."/>
            <person name="Jiang Y."/>
            <person name="Adhikari A."/>
            <person name="Zheng C.-J."/>
            <person name="Schuster L."/>
            <person name="Cowan T.M."/>
            <person name="Smanski M.J."/>
            <person name="Chevrette M.G."/>
            <person name="De Carvalho L.P.S."/>
            <person name="Shen B."/>
        </authorList>
    </citation>
    <scope>NUCLEOTIDE SEQUENCE [LARGE SCALE GENOMIC DNA]</scope>
    <source>
        <strain evidence="1 2">NPDC012540</strain>
    </source>
</reference>
<sequence length="63" mass="6240">MLSPGTSGTTVLTLTGDITSGLYDGDGILIVTVFANADLGACSSPTGLTSRSGVVTTEITSFV</sequence>
<evidence type="ECO:0000313" key="2">
    <source>
        <dbReference type="Proteomes" id="UP001602322"/>
    </source>
</evidence>
<gene>
    <name evidence="1" type="ORF">ACFY8O_33935</name>
</gene>
<organism evidence="1 2">
    <name type="scientific">Streptomyces argenteolus</name>
    <dbReference type="NCBI Taxonomy" id="67274"/>
    <lineage>
        <taxon>Bacteria</taxon>
        <taxon>Bacillati</taxon>
        <taxon>Actinomycetota</taxon>
        <taxon>Actinomycetes</taxon>
        <taxon>Kitasatosporales</taxon>
        <taxon>Streptomycetaceae</taxon>
        <taxon>Streptomyces</taxon>
    </lineage>
</organism>
<name>A0ABW6XGL2_9ACTN</name>
<dbReference type="RefSeq" id="WP_387909187.1">
    <property type="nucleotide sequence ID" value="NZ_JBIBEG010000020.1"/>
</dbReference>
<proteinExistence type="predicted"/>
<evidence type="ECO:0000313" key="1">
    <source>
        <dbReference type="EMBL" id="MFF5900892.1"/>
    </source>
</evidence>